<keyword evidence="3" id="KW-1185">Reference proteome</keyword>
<proteinExistence type="predicted"/>
<evidence type="ECO:0000256" key="1">
    <source>
        <dbReference type="SAM" id="MobiDB-lite"/>
    </source>
</evidence>
<feature type="region of interest" description="Disordered" evidence="1">
    <location>
        <begin position="31"/>
        <end position="66"/>
    </location>
</feature>
<evidence type="ECO:0000313" key="3">
    <source>
        <dbReference type="Proteomes" id="UP000699042"/>
    </source>
</evidence>
<accession>A0A9P7UBH3</accession>
<gene>
    <name evidence="2" type="ORF">JMJ77_014201</name>
</gene>
<comment type="caution">
    <text evidence="2">The sequence shown here is derived from an EMBL/GenBank/DDBJ whole genome shotgun (WGS) entry which is preliminary data.</text>
</comment>
<sequence>MKCGETWLRHVALTQHVSNLVANQLKAVSEASETRWRLEAGRKKQRKKETDQRHGSSLAGPTGVATKLPGLTLRVAWHGADSHQQG</sequence>
<dbReference type="Proteomes" id="UP000699042">
    <property type="component" value="Unassembled WGS sequence"/>
</dbReference>
<organism evidence="2 3">
    <name type="scientific">Colletotrichum scovillei</name>
    <dbReference type="NCBI Taxonomy" id="1209932"/>
    <lineage>
        <taxon>Eukaryota</taxon>
        <taxon>Fungi</taxon>
        <taxon>Dikarya</taxon>
        <taxon>Ascomycota</taxon>
        <taxon>Pezizomycotina</taxon>
        <taxon>Sordariomycetes</taxon>
        <taxon>Hypocreomycetidae</taxon>
        <taxon>Glomerellales</taxon>
        <taxon>Glomerellaceae</taxon>
        <taxon>Colletotrichum</taxon>
        <taxon>Colletotrichum acutatum species complex</taxon>
    </lineage>
</organism>
<feature type="compositionally biased region" description="Basic and acidic residues" evidence="1">
    <location>
        <begin position="32"/>
        <end position="54"/>
    </location>
</feature>
<protein>
    <submittedName>
        <fullName evidence="2">Uncharacterized protein</fullName>
    </submittedName>
</protein>
<dbReference type="AlphaFoldDB" id="A0A9P7UBH3"/>
<reference evidence="2" key="1">
    <citation type="submission" date="2021-05" db="EMBL/GenBank/DDBJ databases">
        <title>Comparative genomics of three Colletotrichum scovillei strains and genetic complementation revealed genes involved fungal growth and virulence on chili pepper.</title>
        <authorList>
            <person name="Hsieh D.-K."/>
            <person name="Chuang S.-C."/>
            <person name="Chen C.-Y."/>
            <person name="Chao Y.-T."/>
            <person name="Lu M.-Y.J."/>
            <person name="Lee M.-H."/>
            <person name="Shih M.-C."/>
        </authorList>
    </citation>
    <scope>NUCLEOTIDE SEQUENCE</scope>
    <source>
        <strain evidence="2">Coll-153</strain>
    </source>
</reference>
<name>A0A9P7UBH3_9PEZI</name>
<dbReference type="EMBL" id="JAESDN010000006">
    <property type="protein sequence ID" value="KAG7048563.1"/>
    <property type="molecule type" value="Genomic_DNA"/>
</dbReference>
<evidence type="ECO:0000313" key="2">
    <source>
        <dbReference type="EMBL" id="KAG7048563.1"/>
    </source>
</evidence>